<dbReference type="OrthoDB" id="1441026at2"/>
<reference evidence="2" key="2">
    <citation type="submission" date="2018-05" db="EMBL/GenBank/DDBJ databases">
        <title>Algibacter marinivivus sp. nov., isolated from sample around a algae.</title>
        <authorList>
            <person name="Lu D."/>
        </authorList>
    </citation>
    <scope>NUCLEOTIDE SEQUENCE [LARGE SCALE GENOMIC DNA]</scope>
    <source>
        <strain evidence="2">ZY111</strain>
    </source>
</reference>
<accession>A0A2U2X3B0</accession>
<reference evidence="2" key="3">
    <citation type="submission" date="2018-05" db="EMBL/GenBank/DDBJ databases">
        <authorList>
            <person name="Lu D."/>
        </authorList>
    </citation>
    <scope>NUCLEOTIDE SEQUENCE [LARGE SCALE GENOMIC DNA]</scope>
    <source>
        <strain evidence="2">ZY111</strain>
    </source>
</reference>
<dbReference type="Pfam" id="PF15889">
    <property type="entry name" value="DUF4738"/>
    <property type="match status" value="1"/>
</dbReference>
<dbReference type="InterPro" id="IPR031762">
    <property type="entry name" value="DUF4738"/>
</dbReference>
<keyword evidence="2" id="KW-1185">Reference proteome</keyword>
<proteinExistence type="predicted"/>
<organism evidence="1 2">
    <name type="scientific">Algibacter marinivivus</name>
    <dbReference type="NCBI Taxonomy" id="2100723"/>
    <lineage>
        <taxon>Bacteria</taxon>
        <taxon>Pseudomonadati</taxon>
        <taxon>Bacteroidota</taxon>
        <taxon>Flavobacteriia</taxon>
        <taxon>Flavobacteriales</taxon>
        <taxon>Flavobacteriaceae</taxon>
        <taxon>Algibacter</taxon>
    </lineage>
</organism>
<dbReference type="Proteomes" id="UP000245375">
    <property type="component" value="Unassembled WGS sequence"/>
</dbReference>
<sequence length="195" mass="22611">MFKKLYNSKLIIFSFIIITALISCDGRDRAYKTNAEVLEENNLLETFSKDIKFVPESRVAIVTDTILSNGFQIKMQYHSIENHTVSETIKTDNETTTKIYYKNFEAKLHILKNGITINQSLINKELFGAFADDSFWKKAIMQYVWIDYETSTTTELHLNTSFNIPNTETYKDFILVINKLGEVEIKEKNQLANLI</sequence>
<dbReference type="RefSeq" id="WP_109352641.1">
    <property type="nucleotide sequence ID" value="NZ_QFRI01000002.1"/>
</dbReference>
<dbReference type="AlphaFoldDB" id="A0A2U2X3B0"/>
<gene>
    <name evidence="1" type="ORF">DIS18_08420</name>
</gene>
<dbReference type="Gene3D" id="2.40.128.510">
    <property type="entry name" value="Protein of unknown function DUF4738"/>
    <property type="match status" value="1"/>
</dbReference>
<evidence type="ECO:0000313" key="2">
    <source>
        <dbReference type="Proteomes" id="UP000245375"/>
    </source>
</evidence>
<evidence type="ECO:0000313" key="1">
    <source>
        <dbReference type="EMBL" id="PWH82275.1"/>
    </source>
</evidence>
<comment type="caution">
    <text evidence="1">The sequence shown here is derived from an EMBL/GenBank/DDBJ whole genome shotgun (WGS) entry which is preliminary data.</text>
</comment>
<protein>
    <submittedName>
        <fullName evidence="1">Uncharacterized protein</fullName>
    </submittedName>
</protein>
<name>A0A2U2X3B0_9FLAO</name>
<dbReference type="PROSITE" id="PS51257">
    <property type="entry name" value="PROKAR_LIPOPROTEIN"/>
    <property type="match status" value="1"/>
</dbReference>
<dbReference type="EMBL" id="QFRI01000002">
    <property type="protein sequence ID" value="PWH82275.1"/>
    <property type="molecule type" value="Genomic_DNA"/>
</dbReference>
<reference evidence="1 2" key="1">
    <citation type="submission" date="2018-05" db="EMBL/GenBank/DDBJ databases">
        <title>Algibacter marinivivus sp. nov., isolated from sample around a algae.</title>
        <authorList>
            <person name="Zhong X."/>
        </authorList>
    </citation>
    <scope>NUCLEOTIDE SEQUENCE [LARGE SCALE GENOMIC DNA]</scope>
    <source>
        <strain evidence="1 2">ZY111</strain>
    </source>
</reference>